<dbReference type="GO" id="GO:0004177">
    <property type="term" value="F:aminopeptidase activity"/>
    <property type="evidence" value="ECO:0007669"/>
    <property type="project" value="UniProtKB-KW"/>
</dbReference>
<dbReference type="SUPFAM" id="SSF82171">
    <property type="entry name" value="DPP6 N-terminal domain-like"/>
    <property type="match status" value="1"/>
</dbReference>
<feature type="domain" description="Peptidase S9 prolyl oligopeptidase catalytic" evidence="9">
    <location>
        <begin position="717"/>
        <end position="924"/>
    </location>
</feature>
<dbReference type="InterPro" id="IPR029058">
    <property type="entry name" value="AB_hydrolase_fold"/>
</dbReference>
<keyword evidence="2" id="KW-0031">Aminopeptidase</keyword>
<dbReference type="SUPFAM" id="SSF53474">
    <property type="entry name" value="alpha/beta-Hydrolases"/>
    <property type="match status" value="1"/>
</dbReference>
<evidence type="ECO:0000256" key="3">
    <source>
        <dbReference type="ARBA" id="ARBA00022670"/>
    </source>
</evidence>
<dbReference type="AlphaFoldDB" id="G0WBC1"/>
<dbReference type="Gene3D" id="2.140.10.30">
    <property type="entry name" value="Dipeptidylpeptidase IV, N-terminal domain"/>
    <property type="match status" value="1"/>
</dbReference>
<dbReference type="eggNOG" id="KOG2100">
    <property type="taxonomic scope" value="Eukaryota"/>
</dbReference>
<dbReference type="GeneID" id="11498931"/>
<evidence type="ECO:0000313" key="12">
    <source>
        <dbReference type="Proteomes" id="UP000000689"/>
    </source>
</evidence>
<dbReference type="GO" id="GO:0006508">
    <property type="term" value="P:proteolysis"/>
    <property type="evidence" value="ECO:0007669"/>
    <property type="project" value="UniProtKB-KW"/>
</dbReference>
<dbReference type="GO" id="GO:0008236">
    <property type="term" value="F:serine-type peptidase activity"/>
    <property type="evidence" value="ECO:0007669"/>
    <property type="project" value="UniProtKB-KW"/>
</dbReference>
<dbReference type="Pfam" id="PF00930">
    <property type="entry name" value="DPPIV_N"/>
    <property type="match status" value="1"/>
</dbReference>
<evidence type="ECO:0000313" key="11">
    <source>
        <dbReference type="EMBL" id="CCD25041.1"/>
    </source>
</evidence>
<dbReference type="GO" id="GO:0005802">
    <property type="term" value="C:trans-Golgi network"/>
    <property type="evidence" value="ECO:0007669"/>
    <property type="project" value="EnsemblFungi"/>
</dbReference>
<keyword evidence="8" id="KW-0812">Transmembrane</keyword>
<feature type="domain" description="Dipeptidylpeptidase IV N-terminal" evidence="10">
    <location>
        <begin position="258"/>
        <end position="626"/>
    </location>
</feature>
<dbReference type="PANTHER" id="PTHR11731">
    <property type="entry name" value="PROTEASE FAMILY S9B,C DIPEPTIDYL-PEPTIDASE IV-RELATED"/>
    <property type="match status" value="1"/>
</dbReference>
<dbReference type="Proteomes" id="UP000000689">
    <property type="component" value="Chromosome 5"/>
</dbReference>
<dbReference type="InterPro" id="IPR002469">
    <property type="entry name" value="Peptidase_S9B_N"/>
</dbReference>
<dbReference type="Gene3D" id="3.40.50.1820">
    <property type="entry name" value="alpha/beta hydrolase"/>
    <property type="match status" value="1"/>
</dbReference>
<dbReference type="KEGG" id="ndi:NDAI_0E02240"/>
<dbReference type="GO" id="GO:0008239">
    <property type="term" value="F:dipeptidyl-peptidase activity"/>
    <property type="evidence" value="ECO:0007669"/>
    <property type="project" value="TreeGrafter"/>
</dbReference>
<dbReference type="PANTHER" id="PTHR11731:SF160">
    <property type="entry name" value="DIPEPTIDYL AMINOPEPTIDASE A"/>
    <property type="match status" value="1"/>
</dbReference>
<gene>
    <name evidence="11" type="primary">NDAI0E02240</name>
    <name evidence="11" type="ordered locus">NDAI_0E02240</name>
</gene>
<feature type="transmembrane region" description="Helical" evidence="8">
    <location>
        <begin position="129"/>
        <end position="149"/>
    </location>
</feature>
<dbReference type="MEROPS" id="S09.005"/>
<dbReference type="GO" id="GO:0007323">
    <property type="term" value="P:peptide pheromone maturation"/>
    <property type="evidence" value="ECO:0007669"/>
    <property type="project" value="EnsemblFungi"/>
</dbReference>
<protein>
    <recommendedName>
        <fullName evidence="13">Dipeptidyl aminopeptidase A</fullName>
    </recommendedName>
</protein>
<evidence type="ECO:0000256" key="4">
    <source>
        <dbReference type="ARBA" id="ARBA00022801"/>
    </source>
</evidence>
<name>G0WBC1_NAUDC</name>
<dbReference type="Pfam" id="PF00326">
    <property type="entry name" value="Peptidase_S9"/>
    <property type="match status" value="1"/>
</dbReference>
<sequence length="931" mass="107706">MSTFIKTHKRKNSHKFLGPQATSGASMRSDFEMDDMGDIPPPLNLHQQTQEEEQRQRQRQEQQEQDGYSYFTETIPDIDLEQQSLREQPSSFLLDDDDERLSSSPTPDRNLSWESWYIHKKYSHNKNKLLCISTSALLLVFFIVIIPMLNTPSDSSRSNGKNGNLSRKRNKFTINDIFNGDFSVDHKTFHFIEPASRLQSHDMDPGLYYTVEDKDLGRHFVAKQLFNKDFEQDLGSTKFFYDDKEYTVMNVIFNYRLDRAILMTDIVPEFRHSSKGYYFLKDLNTNKITPITPPASNSLEKLSYAAFSPSYNYVYFVYENNLYLKSAYNDGKVTQITNDGSSNILNAKTGWIYEEEVLASDKGIWWAPDDSKFVFAKINETDVPSYQFPLYTTGNQFPLTKEIKYPKPGTPNPKIQLYMLDLINSVLYQINTGNKDYDFILYDAQWVSSDFFLFKETDRASKIMNVKSYNAKESKLEIVRKIDSTKYNGWIEKTFKILPIPPKKSLDRTEFGYVDIAVDQEGYNHLFYFPTVNSTEGKQLTKGQWEVTDRGIVGFEYESDTIFFTANQIGPMAQHLYAVSLSDERGDDHYTVQTLQDPNQKNDYYDFELSSSGRFAMAKYLGSSTPQYRVGPLSDVLDANSESGRVINLTDDSEFKEALEKYNLPVTSYKNIVLDDGVTINYIEIKPAFMDPKKKYPVLVNVYGGPGSQTFTTKSSFLLEQAVASGLDAIVLQIEPRGTGTKGWKFRSWAKKKLGFYEPRDVTEVVQKFIKMNEPHIDRKRVAIWGWSYGGFTTLKTIEYDKGETFTYAMAVAPVTNWTFYDSIYTERYMDAPLNNEEGYRDISVVKDVEPFKNLNRFLIIHGTADDNVHIQNSYEFLDKLNLAGIRNYDMHIFPDSDHSIRYHNAQVIIYQKLYYWLETAFNGKFDNVNM</sequence>
<keyword evidence="6" id="KW-0325">Glycoprotein</keyword>
<feature type="compositionally biased region" description="Basic residues" evidence="7">
    <location>
        <begin position="1"/>
        <end position="14"/>
    </location>
</feature>
<evidence type="ECO:0000256" key="8">
    <source>
        <dbReference type="SAM" id="Phobius"/>
    </source>
</evidence>
<dbReference type="RefSeq" id="XP_003670284.1">
    <property type="nucleotide sequence ID" value="XM_003670236.1"/>
</dbReference>
<comment type="similarity">
    <text evidence="1">Belongs to the peptidase S9B family.</text>
</comment>
<dbReference type="OMA" id="NYDMHIF"/>
<proteinExistence type="inferred from homology"/>
<evidence type="ECO:0000256" key="7">
    <source>
        <dbReference type="SAM" id="MobiDB-lite"/>
    </source>
</evidence>
<dbReference type="EMBL" id="HE580271">
    <property type="protein sequence ID" value="CCD25041.1"/>
    <property type="molecule type" value="Genomic_DNA"/>
</dbReference>
<dbReference type="OrthoDB" id="16520at2759"/>
<reference evidence="11 12" key="1">
    <citation type="journal article" date="2011" name="Proc. Natl. Acad. Sci. U.S.A.">
        <title>Evolutionary erosion of yeast sex chromosomes by mating-type switching accidents.</title>
        <authorList>
            <person name="Gordon J.L."/>
            <person name="Armisen D."/>
            <person name="Proux-Wera E."/>
            <person name="Oheigeartaigh S.S."/>
            <person name="Byrne K.P."/>
            <person name="Wolfe K.H."/>
        </authorList>
    </citation>
    <scope>NUCLEOTIDE SEQUENCE [LARGE SCALE GENOMIC DNA]</scope>
    <source>
        <strain evidence="12">ATCC 10597 / BCRC 20456 / CBS 421 / NBRC 0211 / NRRL Y-12639</strain>
    </source>
</reference>
<keyword evidence="8" id="KW-0472">Membrane</keyword>
<keyword evidence="8" id="KW-1133">Transmembrane helix</keyword>
<evidence type="ECO:0000256" key="6">
    <source>
        <dbReference type="ARBA" id="ARBA00023180"/>
    </source>
</evidence>
<accession>G0WBC1</accession>
<dbReference type="HOGENOM" id="CLU_006105_0_1_1"/>
<dbReference type="GO" id="GO:0005886">
    <property type="term" value="C:plasma membrane"/>
    <property type="evidence" value="ECO:0007669"/>
    <property type="project" value="TreeGrafter"/>
</dbReference>
<evidence type="ECO:0000256" key="5">
    <source>
        <dbReference type="ARBA" id="ARBA00022825"/>
    </source>
</evidence>
<feature type="compositionally biased region" description="Basic and acidic residues" evidence="7">
    <location>
        <begin position="52"/>
        <end position="62"/>
    </location>
</feature>
<evidence type="ECO:0000256" key="1">
    <source>
        <dbReference type="ARBA" id="ARBA00006150"/>
    </source>
</evidence>
<organism evidence="11 12">
    <name type="scientific">Naumovozyma dairenensis (strain ATCC 10597 / BCRC 20456 / CBS 421 / NBRC 0211 / NRRL Y-12639)</name>
    <name type="common">Saccharomyces dairenensis</name>
    <dbReference type="NCBI Taxonomy" id="1071378"/>
    <lineage>
        <taxon>Eukaryota</taxon>
        <taxon>Fungi</taxon>
        <taxon>Dikarya</taxon>
        <taxon>Ascomycota</taxon>
        <taxon>Saccharomycotina</taxon>
        <taxon>Saccharomycetes</taxon>
        <taxon>Saccharomycetales</taxon>
        <taxon>Saccharomycetaceae</taxon>
        <taxon>Naumovozyma</taxon>
    </lineage>
</organism>
<dbReference type="STRING" id="1071378.G0WBC1"/>
<keyword evidence="5" id="KW-0720">Serine protease</keyword>
<dbReference type="InterPro" id="IPR001375">
    <property type="entry name" value="Peptidase_S9_cat"/>
</dbReference>
<evidence type="ECO:0008006" key="13">
    <source>
        <dbReference type="Google" id="ProtNLM"/>
    </source>
</evidence>
<dbReference type="InterPro" id="IPR050278">
    <property type="entry name" value="Serine_Prot_S9B/DPPIV"/>
</dbReference>
<evidence type="ECO:0000259" key="10">
    <source>
        <dbReference type="Pfam" id="PF00930"/>
    </source>
</evidence>
<dbReference type="FunFam" id="3.40.50.1820:FF:000003">
    <property type="entry name" value="Dipeptidyl peptidase 4"/>
    <property type="match status" value="1"/>
</dbReference>
<evidence type="ECO:0000259" key="9">
    <source>
        <dbReference type="Pfam" id="PF00326"/>
    </source>
</evidence>
<keyword evidence="4" id="KW-0378">Hydrolase</keyword>
<keyword evidence="3" id="KW-0645">Protease</keyword>
<keyword evidence="12" id="KW-1185">Reference proteome</keyword>
<feature type="region of interest" description="Disordered" evidence="7">
    <location>
        <begin position="1"/>
        <end position="66"/>
    </location>
</feature>
<evidence type="ECO:0000256" key="2">
    <source>
        <dbReference type="ARBA" id="ARBA00022438"/>
    </source>
</evidence>